<comment type="caution">
    <text evidence="1">The sequence shown here is derived from an EMBL/GenBank/DDBJ whole genome shotgun (WGS) entry which is preliminary data.</text>
</comment>
<proteinExistence type="predicted"/>
<protein>
    <submittedName>
        <fullName evidence="1">Uncharacterized protein</fullName>
    </submittedName>
</protein>
<organism evidence="1 2">
    <name type="scientific">Eumeta variegata</name>
    <name type="common">Bagworm moth</name>
    <name type="synonym">Eumeta japonica</name>
    <dbReference type="NCBI Taxonomy" id="151549"/>
    <lineage>
        <taxon>Eukaryota</taxon>
        <taxon>Metazoa</taxon>
        <taxon>Ecdysozoa</taxon>
        <taxon>Arthropoda</taxon>
        <taxon>Hexapoda</taxon>
        <taxon>Insecta</taxon>
        <taxon>Pterygota</taxon>
        <taxon>Neoptera</taxon>
        <taxon>Endopterygota</taxon>
        <taxon>Lepidoptera</taxon>
        <taxon>Glossata</taxon>
        <taxon>Ditrysia</taxon>
        <taxon>Tineoidea</taxon>
        <taxon>Psychidae</taxon>
        <taxon>Oiketicinae</taxon>
        <taxon>Eumeta</taxon>
    </lineage>
</organism>
<dbReference type="Proteomes" id="UP000299102">
    <property type="component" value="Unassembled WGS sequence"/>
</dbReference>
<evidence type="ECO:0000313" key="1">
    <source>
        <dbReference type="EMBL" id="GBP49697.1"/>
    </source>
</evidence>
<dbReference type="AlphaFoldDB" id="A0A4C1WHU5"/>
<keyword evidence="2" id="KW-1185">Reference proteome</keyword>
<accession>A0A4C1WHU5</accession>
<sequence length="97" mass="11299">MNEWEKCVRDKAIACDTSKEQLTRQERIHFKFHSSPGIPGVAPRSNEFSFRGDVLTEWPRAKSCLGTMRPASVRARIPEFLLFAQIIHDKQNWKQIE</sequence>
<name>A0A4C1WHU5_EUMVA</name>
<gene>
    <name evidence="1" type="ORF">EVAR_33451_1</name>
</gene>
<reference evidence="1 2" key="1">
    <citation type="journal article" date="2019" name="Commun. Biol.">
        <title>The bagworm genome reveals a unique fibroin gene that provides high tensile strength.</title>
        <authorList>
            <person name="Kono N."/>
            <person name="Nakamura H."/>
            <person name="Ohtoshi R."/>
            <person name="Tomita M."/>
            <person name="Numata K."/>
            <person name="Arakawa K."/>
        </authorList>
    </citation>
    <scope>NUCLEOTIDE SEQUENCE [LARGE SCALE GENOMIC DNA]</scope>
</reference>
<dbReference type="EMBL" id="BGZK01000551">
    <property type="protein sequence ID" value="GBP49697.1"/>
    <property type="molecule type" value="Genomic_DNA"/>
</dbReference>
<evidence type="ECO:0000313" key="2">
    <source>
        <dbReference type="Proteomes" id="UP000299102"/>
    </source>
</evidence>